<comment type="similarity">
    <text evidence="6">Belongs to the ABC-4 integral membrane protein family.</text>
</comment>
<keyword evidence="11" id="KW-1185">Reference proteome</keyword>
<evidence type="ECO:0000256" key="7">
    <source>
        <dbReference type="SAM" id="Phobius"/>
    </source>
</evidence>
<evidence type="ECO:0000256" key="1">
    <source>
        <dbReference type="ARBA" id="ARBA00004651"/>
    </source>
</evidence>
<gene>
    <name evidence="10" type="ordered locus">HCH_01262</name>
</gene>
<organism evidence="10 11">
    <name type="scientific">Hahella chejuensis (strain KCTC 2396)</name>
    <dbReference type="NCBI Taxonomy" id="349521"/>
    <lineage>
        <taxon>Bacteria</taxon>
        <taxon>Pseudomonadati</taxon>
        <taxon>Pseudomonadota</taxon>
        <taxon>Gammaproteobacteria</taxon>
        <taxon>Oceanospirillales</taxon>
        <taxon>Hahellaceae</taxon>
        <taxon>Hahella</taxon>
    </lineage>
</organism>
<evidence type="ECO:0000256" key="6">
    <source>
        <dbReference type="ARBA" id="ARBA00038076"/>
    </source>
</evidence>
<dbReference type="RefSeq" id="WP_011395204.1">
    <property type="nucleotide sequence ID" value="NC_007645.1"/>
</dbReference>
<dbReference type="Pfam" id="PF02687">
    <property type="entry name" value="FtsX"/>
    <property type="match status" value="1"/>
</dbReference>
<evidence type="ECO:0000256" key="5">
    <source>
        <dbReference type="ARBA" id="ARBA00023136"/>
    </source>
</evidence>
<evidence type="ECO:0000259" key="8">
    <source>
        <dbReference type="Pfam" id="PF02687"/>
    </source>
</evidence>
<keyword evidence="5 7" id="KW-0472">Membrane</keyword>
<dbReference type="EMBL" id="CP000155">
    <property type="protein sequence ID" value="ABC28131.1"/>
    <property type="molecule type" value="Genomic_DNA"/>
</dbReference>
<evidence type="ECO:0000259" key="9">
    <source>
        <dbReference type="Pfam" id="PF12704"/>
    </source>
</evidence>
<feature type="transmembrane region" description="Helical" evidence="7">
    <location>
        <begin position="21"/>
        <end position="41"/>
    </location>
</feature>
<proteinExistence type="inferred from homology"/>
<evidence type="ECO:0000313" key="10">
    <source>
        <dbReference type="EMBL" id="ABC28131.1"/>
    </source>
</evidence>
<dbReference type="HOGENOM" id="CLU_000604_8_0_6"/>
<sequence length="404" mass="43454">MRAMDLARFNIQVMIGHRFRTLMLMLALIIGVAAVNLLTGLGEGARLFVLGEFSFLGKNTLIIMPGKKETTGGMPPITGEAPRDLTLEDMQALTRLSAINRAAPLIAGMAELSYQSRLRESFVVGTTQDFFSIRKLSLLQGRALPPGDPTFADAVCVLGQTLKRELFGPEPALGQWVRAGDRRFRVIGILESKGVAMGLNFDEAMLIPVASAQMLFNQEGLFRLFAEVRSERELKSTRNAILSIIKERHDGEEDVTLITQDALLSSFDEILRTLTLAVGGIAGISLAVAGVLIMNVMLISVSQRTAEIGLLKALGASAATVRRLFLSEALLLAIIGSLIGLLISETLLATGRLLYDQIPLGSPVWVKIAAVSVAIVTALLFAYLPARKAAALAPVEALTHKQGP</sequence>
<dbReference type="AlphaFoldDB" id="Q2SMJ3"/>
<dbReference type="PANTHER" id="PTHR30572:SF4">
    <property type="entry name" value="ABC TRANSPORTER PERMEASE YTRF"/>
    <property type="match status" value="1"/>
</dbReference>
<dbReference type="InterPro" id="IPR003838">
    <property type="entry name" value="ABC3_permease_C"/>
</dbReference>
<feature type="domain" description="MacB-like periplasmic core" evidence="9">
    <location>
        <begin position="21"/>
        <end position="241"/>
    </location>
</feature>
<dbReference type="GO" id="GO:0005886">
    <property type="term" value="C:plasma membrane"/>
    <property type="evidence" value="ECO:0007669"/>
    <property type="project" value="UniProtKB-SubCell"/>
</dbReference>
<dbReference type="eggNOG" id="COG0577">
    <property type="taxonomic scope" value="Bacteria"/>
</dbReference>
<evidence type="ECO:0000256" key="3">
    <source>
        <dbReference type="ARBA" id="ARBA00022692"/>
    </source>
</evidence>
<feature type="transmembrane region" description="Helical" evidence="7">
    <location>
        <begin position="274"/>
        <end position="302"/>
    </location>
</feature>
<keyword evidence="4 7" id="KW-1133">Transmembrane helix</keyword>
<evidence type="ECO:0000313" key="11">
    <source>
        <dbReference type="Proteomes" id="UP000000238"/>
    </source>
</evidence>
<keyword evidence="3 7" id="KW-0812">Transmembrane</keyword>
<dbReference type="OrthoDB" id="9770036at2"/>
<dbReference type="Pfam" id="PF12704">
    <property type="entry name" value="MacB_PCD"/>
    <property type="match status" value="1"/>
</dbReference>
<reference evidence="10 11" key="1">
    <citation type="journal article" date="2005" name="Nucleic Acids Res.">
        <title>Genomic blueprint of Hahella chejuensis, a marine microbe producing an algicidal agent.</title>
        <authorList>
            <person name="Jeong H."/>
            <person name="Yim J.H."/>
            <person name="Lee C."/>
            <person name="Choi S.-H."/>
            <person name="Park Y.K."/>
            <person name="Yoon S.H."/>
            <person name="Hur C.-G."/>
            <person name="Kang H.-Y."/>
            <person name="Kim D."/>
            <person name="Lee H.H."/>
            <person name="Park K.H."/>
            <person name="Park S.-H."/>
            <person name="Park H.-S."/>
            <person name="Lee H.K."/>
            <person name="Oh T.K."/>
            <person name="Kim J.F."/>
        </authorList>
    </citation>
    <scope>NUCLEOTIDE SEQUENCE [LARGE SCALE GENOMIC DNA]</scope>
    <source>
        <strain evidence="10 11">KCTC 2396</strain>
    </source>
</reference>
<comment type="subcellular location">
    <subcellularLocation>
        <location evidence="1">Cell membrane</location>
        <topology evidence="1">Multi-pass membrane protein</topology>
    </subcellularLocation>
</comment>
<feature type="transmembrane region" description="Helical" evidence="7">
    <location>
        <begin position="323"/>
        <end position="344"/>
    </location>
</feature>
<protein>
    <submittedName>
        <fullName evidence="10">ABC-type antimicrobial peptide transport system, permease component</fullName>
    </submittedName>
</protein>
<name>Q2SMJ3_HAHCH</name>
<dbReference type="Proteomes" id="UP000000238">
    <property type="component" value="Chromosome"/>
</dbReference>
<feature type="domain" description="ABC3 transporter permease C-terminal" evidence="8">
    <location>
        <begin position="281"/>
        <end position="392"/>
    </location>
</feature>
<evidence type="ECO:0000256" key="2">
    <source>
        <dbReference type="ARBA" id="ARBA00022475"/>
    </source>
</evidence>
<dbReference type="KEGG" id="hch:HCH_01262"/>
<keyword evidence="2" id="KW-1003">Cell membrane</keyword>
<dbReference type="InterPro" id="IPR050250">
    <property type="entry name" value="Macrolide_Exporter_MacB"/>
</dbReference>
<dbReference type="STRING" id="349521.HCH_01262"/>
<dbReference type="PANTHER" id="PTHR30572">
    <property type="entry name" value="MEMBRANE COMPONENT OF TRANSPORTER-RELATED"/>
    <property type="match status" value="1"/>
</dbReference>
<evidence type="ECO:0000256" key="4">
    <source>
        <dbReference type="ARBA" id="ARBA00022989"/>
    </source>
</evidence>
<feature type="transmembrane region" description="Helical" evidence="7">
    <location>
        <begin position="364"/>
        <end position="384"/>
    </location>
</feature>
<accession>Q2SMJ3</accession>
<dbReference type="GO" id="GO:0022857">
    <property type="term" value="F:transmembrane transporter activity"/>
    <property type="evidence" value="ECO:0007669"/>
    <property type="project" value="TreeGrafter"/>
</dbReference>
<dbReference type="InterPro" id="IPR025857">
    <property type="entry name" value="MacB_PCD"/>
</dbReference>